<comment type="caution">
    <text evidence="1">The sequence shown here is derived from an EMBL/GenBank/DDBJ whole genome shotgun (WGS) entry which is preliminary data.</text>
</comment>
<reference evidence="1" key="1">
    <citation type="journal article" date="2012" name="PLoS ONE">
        <title>Gene sets for utilization of primary and secondary nutrition supplies in the distal gut of endangered iberian lynx.</title>
        <authorList>
            <person name="Alcaide M."/>
            <person name="Messina E."/>
            <person name="Richter M."/>
            <person name="Bargiela R."/>
            <person name="Peplies J."/>
            <person name="Huws S.A."/>
            <person name="Newbold C.J."/>
            <person name="Golyshin P.N."/>
            <person name="Simon M.A."/>
            <person name="Lopez G."/>
            <person name="Yakimov M.M."/>
            <person name="Ferrer M."/>
        </authorList>
    </citation>
    <scope>NUCLEOTIDE SEQUENCE</scope>
</reference>
<dbReference type="Gene3D" id="1.10.3230.10">
    <property type="entry name" value="YqbG-like"/>
    <property type="match status" value="1"/>
</dbReference>
<sequence length="48" mass="5715">MAERPWVTPKEVREYSEIEAVQKRSDTRLTVDIARAEQYVITYTHNSF</sequence>
<evidence type="ECO:0000313" key="1">
    <source>
        <dbReference type="EMBL" id="EJW90353.1"/>
    </source>
</evidence>
<feature type="non-terminal residue" evidence="1">
    <location>
        <position position="48"/>
    </location>
</feature>
<accession>J9F7B5</accession>
<proteinExistence type="predicted"/>
<gene>
    <name evidence="1" type="ORF">EVA_21541</name>
</gene>
<dbReference type="AlphaFoldDB" id="J9F7B5"/>
<dbReference type="SUPFAM" id="SSF116915">
    <property type="entry name" value="Hypothetical protein YqbG"/>
    <property type="match status" value="1"/>
</dbReference>
<protein>
    <submittedName>
        <fullName evidence="1">Uncharacterized protein</fullName>
    </submittedName>
</protein>
<dbReference type="InterPro" id="IPR036558">
    <property type="entry name" value="YqbG-like_sf"/>
</dbReference>
<dbReference type="EMBL" id="AMCI01008886">
    <property type="protein sequence ID" value="EJW90353.1"/>
    <property type="molecule type" value="Genomic_DNA"/>
</dbReference>
<organism evidence="1">
    <name type="scientific">gut metagenome</name>
    <dbReference type="NCBI Taxonomy" id="749906"/>
    <lineage>
        <taxon>unclassified sequences</taxon>
        <taxon>metagenomes</taxon>
        <taxon>organismal metagenomes</taxon>
    </lineage>
</organism>
<name>J9F7B5_9ZZZZ</name>